<dbReference type="Proteomes" id="UP000249799">
    <property type="component" value="Chromosome"/>
</dbReference>
<dbReference type="Gene3D" id="3.40.50.150">
    <property type="entry name" value="Vaccinia Virus protein VP39"/>
    <property type="match status" value="1"/>
</dbReference>
<evidence type="ECO:0000313" key="2">
    <source>
        <dbReference type="Proteomes" id="UP000249799"/>
    </source>
</evidence>
<dbReference type="EMBL" id="CP030032">
    <property type="protein sequence ID" value="AWV91188.1"/>
    <property type="molecule type" value="Genomic_DNA"/>
</dbReference>
<accession>A0A2Z4FRB5</accession>
<protein>
    <submittedName>
        <fullName evidence="1">Uncharacterized protein</fullName>
    </submittedName>
</protein>
<dbReference type="InterPro" id="IPR029063">
    <property type="entry name" value="SAM-dependent_MTases_sf"/>
</dbReference>
<organism evidence="1 2">
    <name type="scientific">Bradymonas sediminis</name>
    <dbReference type="NCBI Taxonomy" id="1548548"/>
    <lineage>
        <taxon>Bacteria</taxon>
        <taxon>Deltaproteobacteria</taxon>
        <taxon>Bradymonadales</taxon>
        <taxon>Bradymonadaceae</taxon>
        <taxon>Bradymonas</taxon>
    </lineage>
</organism>
<dbReference type="SUPFAM" id="SSF53335">
    <property type="entry name" value="S-adenosyl-L-methionine-dependent methyltransferases"/>
    <property type="match status" value="1"/>
</dbReference>
<dbReference type="KEGG" id="bsed:DN745_18395"/>
<gene>
    <name evidence="1" type="ORF">DN745_18395</name>
</gene>
<sequence length="261" mass="29754">MNKQLNNVGNLGDILKHGALVRLAKLMRTKAIKAPLLYFDTHAFLLNAPWTNKLKWKQAVNQKLSEHPYYKDYVRLEANRLDKDEPYRCSAGLVIDVINDVPHRIYLAEKDPETREKLQEQVRSEPIRCDKIVDSATKLANIVPPGGDDFNYEKTDVAVFALVDPFELDHDEWDELAAVIADFTLEDSYGVIQVFDYNTDPQPPKWPEPPKNFYGPVASLSVGPYHNAVYATRTMIEQVYATLDLIGWTLHDIEIDLPSAD</sequence>
<dbReference type="AlphaFoldDB" id="A0A2Z4FRB5"/>
<keyword evidence="2" id="KW-1185">Reference proteome</keyword>
<name>A0A2Z4FRB5_9DELT</name>
<evidence type="ECO:0000313" key="1">
    <source>
        <dbReference type="EMBL" id="AWV91188.1"/>
    </source>
</evidence>
<proteinExistence type="predicted"/>
<dbReference type="OrthoDB" id="5523271at2"/>
<dbReference type="RefSeq" id="WP_111337230.1">
    <property type="nucleotide sequence ID" value="NZ_CP030032.1"/>
</dbReference>
<reference evidence="1 2" key="1">
    <citation type="submission" date="2018-06" db="EMBL/GenBank/DDBJ databases">
        <title>Lujinxingia sediminis gen. nov. sp. nov., a new facultative anaerobic member of the class Deltaproteobacteria, and proposal of Lujinxingaceae fam. nov.</title>
        <authorList>
            <person name="Guo L.-Y."/>
            <person name="Li C.-M."/>
            <person name="Wang S."/>
            <person name="Du Z.-J."/>
        </authorList>
    </citation>
    <scope>NUCLEOTIDE SEQUENCE [LARGE SCALE GENOMIC DNA]</scope>
    <source>
        <strain evidence="1 2">FA350</strain>
    </source>
</reference>